<keyword evidence="2" id="KW-1185">Reference proteome</keyword>
<name>A0A518GTP1_9PLAN</name>
<proteinExistence type="predicted"/>
<dbReference type="Proteomes" id="UP000315349">
    <property type="component" value="Chromosome"/>
</dbReference>
<organism evidence="1 2">
    <name type="scientific">Planctopirus ephydatiae</name>
    <dbReference type="NCBI Taxonomy" id="2528019"/>
    <lineage>
        <taxon>Bacteria</taxon>
        <taxon>Pseudomonadati</taxon>
        <taxon>Planctomycetota</taxon>
        <taxon>Planctomycetia</taxon>
        <taxon>Planctomycetales</taxon>
        <taxon>Planctomycetaceae</taxon>
        <taxon>Planctopirus</taxon>
    </lineage>
</organism>
<accession>A0A518GTP1</accession>
<protein>
    <submittedName>
        <fullName evidence="1">Uncharacterized protein</fullName>
    </submittedName>
</protein>
<sequence length="59" mass="6265">MMRPLVSDCHRTILTMSSRLSPSLSAALPACRSSSTLSPRSAENFPCGALSAKPMLLLC</sequence>
<gene>
    <name evidence="1" type="ORF">Spb1_39050</name>
</gene>
<evidence type="ECO:0000313" key="2">
    <source>
        <dbReference type="Proteomes" id="UP000315349"/>
    </source>
</evidence>
<dbReference type="RefSeq" id="WP_145303718.1">
    <property type="nucleotide sequence ID" value="NZ_CP036299.1"/>
</dbReference>
<dbReference type="EMBL" id="CP036299">
    <property type="protein sequence ID" value="QDV31958.1"/>
    <property type="molecule type" value="Genomic_DNA"/>
</dbReference>
<dbReference type="AlphaFoldDB" id="A0A518GTP1"/>
<reference evidence="1 2" key="1">
    <citation type="submission" date="2019-02" db="EMBL/GenBank/DDBJ databases">
        <title>Deep-cultivation of Planctomycetes and their phenomic and genomic characterization uncovers novel biology.</title>
        <authorList>
            <person name="Wiegand S."/>
            <person name="Jogler M."/>
            <person name="Boedeker C."/>
            <person name="Pinto D."/>
            <person name="Vollmers J."/>
            <person name="Rivas-Marin E."/>
            <person name="Kohn T."/>
            <person name="Peeters S.H."/>
            <person name="Heuer A."/>
            <person name="Rast P."/>
            <person name="Oberbeckmann S."/>
            <person name="Bunk B."/>
            <person name="Jeske O."/>
            <person name="Meyerdierks A."/>
            <person name="Storesund J.E."/>
            <person name="Kallscheuer N."/>
            <person name="Luecker S."/>
            <person name="Lage O.M."/>
            <person name="Pohl T."/>
            <person name="Merkel B.J."/>
            <person name="Hornburger P."/>
            <person name="Mueller R.-W."/>
            <person name="Bruemmer F."/>
            <person name="Labrenz M."/>
            <person name="Spormann A.M."/>
            <person name="Op den Camp H."/>
            <person name="Overmann J."/>
            <person name="Amann R."/>
            <person name="Jetten M.S.M."/>
            <person name="Mascher T."/>
            <person name="Medema M.H."/>
            <person name="Devos D.P."/>
            <person name="Kaster A.-K."/>
            <person name="Ovreas L."/>
            <person name="Rohde M."/>
            <person name="Galperin M.Y."/>
            <person name="Jogler C."/>
        </authorList>
    </citation>
    <scope>NUCLEOTIDE SEQUENCE [LARGE SCALE GENOMIC DNA]</scope>
    <source>
        <strain evidence="1 2">Spb1</strain>
    </source>
</reference>
<evidence type="ECO:0000313" key="1">
    <source>
        <dbReference type="EMBL" id="QDV31958.1"/>
    </source>
</evidence>
<dbReference type="KEGG" id="peh:Spb1_39050"/>